<sequence>MRCFCFCFYAQRDSYKIRKGNTPAVFTRFLVLFDPSKN</sequence>
<proteinExistence type="predicted"/>
<reference evidence="1 2" key="1">
    <citation type="journal article" date="2011" name="J. Bacteriol.">
        <title>Complete genome sequence of Burkholderia rhizoxinica, an endosymbiont of Rhizopus microsporus.</title>
        <authorList>
            <person name="Lackner G."/>
            <person name="Moebius N."/>
            <person name="Partida-Martinez L."/>
            <person name="Hertweck C."/>
        </authorList>
    </citation>
    <scope>NUCLEOTIDE SEQUENCE [LARGE SCALE GENOMIC DNA]</scope>
    <source>
        <strain evidence="2">DSM 19002 / CIP 109453 / HKI 454</strain>
    </source>
</reference>
<protein>
    <submittedName>
        <fullName evidence="1">Uncharacterized protein</fullName>
    </submittedName>
</protein>
<dbReference type="AlphaFoldDB" id="E5ASF7"/>
<dbReference type="KEGG" id="brh:RBRH_04133"/>
<evidence type="ECO:0000313" key="2">
    <source>
        <dbReference type="Proteomes" id="UP000007437"/>
    </source>
</evidence>
<gene>
    <name evidence="1" type="ordered locus">RBRH_04133</name>
</gene>
<dbReference type="Proteomes" id="UP000007437">
    <property type="component" value="Chromosome"/>
</dbReference>
<dbReference type="EMBL" id="FR687359">
    <property type="protein sequence ID" value="CBW75539.1"/>
    <property type="molecule type" value="Genomic_DNA"/>
</dbReference>
<evidence type="ECO:0000313" key="1">
    <source>
        <dbReference type="EMBL" id="CBW75539.1"/>
    </source>
</evidence>
<accession>E5ASF7</accession>
<name>E5ASF7_MYCRK</name>
<dbReference type="HOGENOM" id="CLU_3325749_0_0_4"/>
<organism evidence="1 2">
    <name type="scientific">Mycetohabitans rhizoxinica (strain DSM 19002 / CIP 109453 / HKI 454)</name>
    <name type="common">Paraburkholderia rhizoxinica</name>
    <dbReference type="NCBI Taxonomy" id="882378"/>
    <lineage>
        <taxon>Bacteria</taxon>
        <taxon>Pseudomonadati</taxon>
        <taxon>Pseudomonadota</taxon>
        <taxon>Betaproteobacteria</taxon>
        <taxon>Burkholderiales</taxon>
        <taxon>Burkholderiaceae</taxon>
        <taxon>Mycetohabitans</taxon>
    </lineage>
</organism>